<dbReference type="InterPro" id="IPR010854">
    <property type="entry name" value="YdgH/BhsA/McbA-like_dom"/>
</dbReference>
<evidence type="ECO:0000259" key="3">
    <source>
        <dbReference type="Pfam" id="PF07338"/>
    </source>
</evidence>
<keyword evidence="5" id="KW-1185">Reference proteome</keyword>
<reference evidence="4" key="1">
    <citation type="submission" date="2009-06" db="EMBL/GenBank/DDBJ databases">
        <title>Complete sequence of Dickeya dadantii Ech703.</title>
        <authorList>
            <consortium name="US DOE Joint Genome Institute"/>
            <person name="Lucas S."/>
            <person name="Copeland A."/>
            <person name="Lapidus A."/>
            <person name="Glavina del Rio T."/>
            <person name="Dalin E."/>
            <person name="Tice H."/>
            <person name="Bruce D."/>
            <person name="Goodwin L."/>
            <person name="Pitluck S."/>
            <person name="Chertkov O."/>
            <person name="Brettin T."/>
            <person name="Detter J.C."/>
            <person name="Han C."/>
            <person name="Larimer F."/>
            <person name="Land M."/>
            <person name="Hauser L."/>
            <person name="Kyrpides N."/>
            <person name="Mikhailova N."/>
            <person name="Balakrishnan V."/>
            <person name="Glasner J."/>
            <person name="Perna N.T."/>
        </authorList>
    </citation>
    <scope>NUCLEOTIDE SEQUENCE [LARGE SCALE GENOMIC DNA]</scope>
    <source>
        <strain evidence="4">Ech703</strain>
    </source>
</reference>
<dbReference type="Pfam" id="PF07338">
    <property type="entry name" value="YdgH_BhsA-like"/>
    <property type="match status" value="1"/>
</dbReference>
<accession>C6CAC7</accession>
<dbReference type="HOGENOM" id="CLU_144052_0_0_6"/>
<keyword evidence="1 2" id="KW-0732">Signal</keyword>
<dbReference type="STRING" id="579405.Dd703_0791"/>
<dbReference type="NCBIfam" id="NF011433">
    <property type="entry name" value="PRK14864.1"/>
    <property type="match status" value="1"/>
</dbReference>
<name>C6CAC7_MUSP7</name>
<dbReference type="eggNOG" id="COG3650">
    <property type="taxonomic scope" value="Bacteria"/>
</dbReference>
<dbReference type="EMBL" id="CP001654">
    <property type="protein sequence ID" value="ACS84602.1"/>
    <property type="molecule type" value="Genomic_DNA"/>
</dbReference>
<organism evidence="4 5">
    <name type="scientific">Musicola paradisiaca (strain Ech703)</name>
    <name type="common">Dickeya paradisiaca</name>
    <name type="synonym">Dickeya dadantii</name>
    <dbReference type="NCBI Taxonomy" id="579405"/>
    <lineage>
        <taxon>Bacteria</taxon>
        <taxon>Pseudomonadati</taxon>
        <taxon>Pseudomonadota</taxon>
        <taxon>Gammaproteobacteria</taxon>
        <taxon>Enterobacterales</taxon>
        <taxon>Pectobacteriaceae</taxon>
        <taxon>Musicola</taxon>
    </lineage>
</organism>
<evidence type="ECO:0000256" key="1">
    <source>
        <dbReference type="ARBA" id="ARBA00022729"/>
    </source>
</evidence>
<dbReference type="PROSITE" id="PS51257">
    <property type="entry name" value="PROKAR_LIPOPROTEIN"/>
    <property type="match status" value="1"/>
</dbReference>
<gene>
    <name evidence="4" type="ordered locus">Dd703_0791</name>
</gene>
<feature type="signal peptide" evidence="2">
    <location>
        <begin position="1"/>
        <end position="20"/>
    </location>
</feature>
<dbReference type="Gene3D" id="3.30.1660.10">
    <property type="entry name" value="Flavin-binding protein dodecin"/>
    <property type="match status" value="1"/>
</dbReference>
<dbReference type="InterPro" id="IPR036275">
    <property type="entry name" value="YdgH-like_sf"/>
</dbReference>
<protein>
    <recommendedName>
        <fullName evidence="3">YdgH/BhsA/McbA-like domain-containing protein</fullName>
    </recommendedName>
</protein>
<feature type="chain" id="PRO_5002963095" description="YdgH/BhsA/McbA-like domain-containing protein" evidence="2">
    <location>
        <begin position="21"/>
        <end position="109"/>
    </location>
</feature>
<evidence type="ECO:0000313" key="4">
    <source>
        <dbReference type="EMBL" id="ACS84602.1"/>
    </source>
</evidence>
<dbReference type="SUPFAM" id="SSF159871">
    <property type="entry name" value="YdgH-like"/>
    <property type="match status" value="1"/>
</dbReference>
<dbReference type="InterPro" id="IPR025543">
    <property type="entry name" value="Dodecin-like"/>
</dbReference>
<sequence length="109" mass="12254">MLKRALIVFSLLLSGCSLLAGHPYPPPPPGDHAIEITREQSYLLEKTGSLSVTVDGNIDEVGREIQRQADARGEQYYRIVSQTEGERVRRGVWHAYAVFYRATPASLRR</sequence>
<dbReference type="AlphaFoldDB" id="C6CAC7"/>
<evidence type="ECO:0000256" key="2">
    <source>
        <dbReference type="SAM" id="SignalP"/>
    </source>
</evidence>
<evidence type="ECO:0000313" key="5">
    <source>
        <dbReference type="Proteomes" id="UP000002734"/>
    </source>
</evidence>
<feature type="domain" description="YdgH/BhsA/McbA-like" evidence="3">
    <location>
        <begin position="44"/>
        <end position="101"/>
    </location>
</feature>
<dbReference type="Proteomes" id="UP000002734">
    <property type="component" value="Chromosome"/>
</dbReference>
<dbReference type="RefSeq" id="WP_012764421.1">
    <property type="nucleotide sequence ID" value="NC_012880.1"/>
</dbReference>
<dbReference type="KEGG" id="dda:Dd703_0791"/>
<proteinExistence type="predicted"/>